<dbReference type="GO" id="GO:0005886">
    <property type="term" value="C:plasma membrane"/>
    <property type="evidence" value="ECO:0007669"/>
    <property type="project" value="InterPro"/>
</dbReference>
<dbReference type="EMBL" id="CP047344">
    <property type="protein sequence ID" value="QIF96117.1"/>
    <property type="molecule type" value="Genomic_DNA"/>
</dbReference>
<evidence type="ECO:0000313" key="2">
    <source>
        <dbReference type="EMBL" id="QIF96117.1"/>
    </source>
</evidence>
<dbReference type="GO" id="GO:0008556">
    <property type="term" value="F:P-type potassium transmembrane transporter activity"/>
    <property type="evidence" value="ECO:0007669"/>
    <property type="project" value="InterPro"/>
</dbReference>
<dbReference type="Pfam" id="PF09604">
    <property type="entry name" value="Potass_KdpF"/>
    <property type="match status" value="1"/>
</dbReference>
<dbReference type="InterPro" id="IPR011726">
    <property type="entry name" value="KdpF"/>
</dbReference>
<keyword evidence="1" id="KW-0812">Transmembrane</keyword>
<evidence type="ECO:0000256" key="1">
    <source>
        <dbReference type="SAM" id="Phobius"/>
    </source>
</evidence>
<organism evidence="2 3">
    <name type="scientific">Proteus vulgaris</name>
    <dbReference type="NCBI Taxonomy" id="585"/>
    <lineage>
        <taxon>Bacteria</taxon>
        <taxon>Pseudomonadati</taxon>
        <taxon>Pseudomonadota</taxon>
        <taxon>Gammaproteobacteria</taxon>
        <taxon>Enterobacterales</taxon>
        <taxon>Morganellaceae</taxon>
        <taxon>Proteus</taxon>
    </lineage>
</organism>
<dbReference type="AlphaFoldDB" id="A0A6G6SNY6"/>
<dbReference type="RefSeq" id="WP_115349781.1">
    <property type="nucleotide sequence ID" value="NZ_CP047344.1"/>
</dbReference>
<proteinExistence type="predicted"/>
<keyword evidence="3" id="KW-1185">Reference proteome</keyword>
<dbReference type="Proteomes" id="UP000503287">
    <property type="component" value="Chromosome"/>
</dbReference>
<name>A0A6G6SNY6_PROVU</name>
<accession>A0A6G6SNY6</accession>
<reference evidence="2 3" key="1">
    <citation type="submission" date="2020-01" db="EMBL/GenBank/DDBJ databases">
        <title>The genomic epidemiology of tigecycline resistance gene tet(X) variants in a swine farm in China.</title>
        <authorList>
            <person name="Peng K."/>
            <person name="Li R."/>
        </authorList>
    </citation>
    <scope>NUCLEOTIDE SEQUENCE [LARGE SCALE GENOMIC DNA]</scope>
    <source>
        <strain evidence="2 3">ZN3</strain>
    </source>
</reference>
<evidence type="ECO:0000313" key="3">
    <source>
        <dbReference type="Proteomes" id="UP000503287"/>
    </source>
</evidence>
<keyword evidence="1" id="KW-0472">Membrane</keyword>
<keyword evidence="1" id="KW-1133">Transmembrane helix</keyword>
<sequence>MVIFGAVALVVLLTAYLIYVLFHAEAF</sequence>
<gene>
    <name evidence="2" type="ORF">GTH24_09700</name>
</gene>
<protein>
    <submittedName>
        <fullName evidence="2">Potassium-transporting ATPase subunit F</fullName>
    </submittedName>
</protein>
<feature type="transmembrane region" description="Helical" evidence="1">
    <location>
        <begin position="6"/>
        <end position="24"/>
    </location>
</feature>